<dbReference type="InterPro" id="IPR036390">
    <property type="entry name" value="WH_DNA-bd_sf"/>
</dbReference>
<dbReference type="CDD" id="cd00090">
    <property type="entry name" value="HTH_ARSR"/>
    <property type="match status" value="1"/>
</dbReference>
<dbReference type="PANTHER" id="PTHR33154">
    <property type="entry name" value="TRANSCRIPTIONAL REGULATOR, ARSR FAMILY"/>
    <property type="match status" value="1"/>
</dbReference>
<dbReference type="EMBL" id="QWEH01000008">
    <property type="protein sequence ID" value="RHW31622.1"/>
    <property type="molecule type" value="Genomic_DNA"/>
</dbReference>
<evidence type="ECO:0000313" key="6">
    <source>
        <dbReference type="Proteomes" id="UP000285456"/>
    </source>
</evidence>
<keyword evidence="1" id="KW-0805">Transcription regulation</keyword>
<evidence type="ECO:0000256" key="3">
    <source>
        <dbReference type="ARBA" id="ARBA00023163"/>
    </source>
</evidence>
<evidence type="ECO:0000313" key="5">
    <source>
        <dbReference type="EMBL" id="RHW31622.1"/>
    </source>
</evidence>
<dbReference type="NCBIfam" id="NF033788">
    <property type="entry name" value="HTH_metalloreg"/>
    <property type="match status" value="1"/>
</dbReference>
<dbReference type="InterPro" id="IPR051081">
    <property type="entry name" value="HTH_MetalResp_TranReg"/>
</dbReference>
<dbReference type="PANTHER" id="PTHR33154:SF33">
    <property type="entry name" value="TRANSCRIPTIONAL REPRESSOR SDPR"/>
    <property type="match status" value="1"/>
</dbReference>
<dbReference type="PROSITE" id="PS50987">
    <property type="entry name" value="HTH_ARSR_2"/>
    <property type="match status" value="1"/>
</dbReference>
<comment type="caution">
    <text evidence="5">The sequence shown here is derived from an EMBL/GenBank/DDBJ whole genome shotgun (WGS) entry which is preliminary data.</text>
</comment>
<dbReference type="Proteomes" id="UP000285456">
    <property type="component" value="Unassembled WGS sequence"/>
</dbReference>
<dbReference type="Pfam" id="PF12840">
    <property type="entry name" value="HTH_20"/>
    <property type="match status" value="1"/>
</dbReference>
<dbReference type="SMART" id="SM00418">
    <property type="entry name" value="HTH_ARSR"/>
    <property type="match status" value="1"/>
</dbReference>
<keyword evidence="6" id="KW-1185">Reference proteome</keyword>
<keyword evidence="3" id="KW-0804">Transcription</keyword>
<gene>
    <name evidence="5" type="ORF">D1B32_12945</name>
</gene>
<dbReference type="InterPro" id="IPR011991">
    <property type="entry name" value="ArsR-like_HTH"/>
</dbReference>
<dbReference type="OrthoDB" id="9799175at2"/>
<name>A0A417YFU4_9BACI</name>
<dbReference type="InterPro" id="IPR001845">
    <property type="entry name" value="HTH_ArsR_DNA-bd_dom"/>
</dbReference>
<proteinExistence type="predicted"/>
<keyword evidence="2" id="KW-0238">DNA-binding</keyword>
<dbReference type="GO" id="GO:0003677">
    <property type="term" value="F:DNA binding"/>
    <property type="evidence" value="ECO:0007669"/>
    <property type="project" value="UniProtKB-KW"/>
</dbReference>
<dbReference type="InterPro" id="IPR036388">
    <property type="entry name" value="WH-like_DNA-bd_sf"/>
</dbReference>
<feature type="domain" description="HTH arsR-type" evidence="4">
    <location>
        <begin position="1"/>
        <end position="96"/>
    </location>
</feature>
<reference evidence="5 6" key="1">
    <citation type="journal article" date="2007" name="Int. J. Syst. Evol. Microbiol.">
        <title>Oceanobacillus profundus sp. nov., isolated from a deep-sea sediment core.</title>
        <authorList>
            <person name="Kim Y.G."/>
            <person name="Choi D.H."/>
            <person name="Hyun S."/>
            <person name="Cho B.C."/>
        </authorList>
    </citation>
    <scope>NUCLEOTIDE SEQUENCE [LARGE SCALE GENOMIC DNA]</scope>
    <source>
        <strain evidence="5 6">DSM 18246</strain>
    </source>
</reference>
<evidence type="ECO:0000256" key="2">
    <source>
        <dbReference type="ARBA" id="ARBA00023125"/>
    </source>
</evidence>
<dbReference type="GO" id="GO:0003700">
    <property type="term" value="F:DNA-binding transcription factor activity"/>
    <property type="evidence" value="ECO:0007669"/>
    <property type="project" value="InterPro"/>
</dbReference>
<dbReference type="Gene3D" id="1.10.10.10">
    <property type="entry name" value="Winged helix-like DNA-binding domain superfamily/Winged helix DNA-binding domain"/>
    <property type="match status" value="1"/>
</dbReference>
<organism evidence="5 6">
    <name type="scientific">Oceanobacillus profundus</name>
    <dbReference type="NCBI Taxonomy" id="372463"/>
    <lineage>
        <taxon>Bacteria</taxon>
        <taxon>Bacillati</taxon>
        <taxon>Bacillota</taxon>
        <taxon>Bacilli</taxon>
        <taxon>Bacillales</taxon>
        <taxon>Bacillaceae</taxon>
        <taxon>Oceanobacillus</taxon>
    </lineage>
</organism>
<evidence type="ECO:0000259" key="4">
    <source>
        <dbReference type="PROSITE" id="PS50987"/>
    </source>
</evidence>
<dbReference type="SUPFAM" id="SSF46785">
    <property type="entry name" value="Winged helix' DNA-binding domain"/>
    <property type="match status" value="1"/>
</dbReference>
<dbReference type="AlphaFoldDB" id="A0A417YFU4"/>
<dbReference type="PRINTS" id="PR00778">
    <property type="entry name" value="HTHARSR"/>
</dbReference>
<accession>A0A417YFU4</accession>
<evidence type="ECO:0000256" key="1">
    <source>
        <dbReference type="ARBA" id="ARBA00023015"/>
    </source>
</evidence>
<sequence>MPSADNKNFEKVLIALADPTRRELLDHIAIIGQVTATTLATKVTVSRQAVVKHLTVMDNAGLVTFKRVGREVRYKVCPEQLSSAAEWMGNIATDWDRKLEWIKRVAETNNNSDLT</sequence>
<protein>
    <submittedName>
        <fullName evidence="5">Transcriptional regulator</fullName>
    </submittedName>
</protein>